<evidence type="ECO:0000256" key="9">
    <source>
        <dbReference type="ARBA" id="ARBA00022989"/>
    </source>
</evidence>
<evidence type="ECO:0000313" key="15">
    <source>
        <dbReference type="EMBL" id="SFQ88048.1"/>
    </source>
</evidence>
<sequence length="587" mass="68561">MKSIQNRLLLMLLIFIILPYFLSVFFIYSYTKHSVEQQELKNSREQLRENSTELQQYFEEMINLPYILYRDPKLFQILNNEVEDSNYLEKSLENFSLMRNEIRQIQFYMDKDKEALTVYNATASARKSKPSFLQKPFIKELYNSNIKYVIQPPHSIQNYNNSAIVPQSDKTKVITFHHKIVDVLSNEFLGTISMDVDYERYARICNNLIGKDQESVLLINEDNKIVYANDTELIGQAVSPHLQRKIERNAETGDDIILANTLSGPLDRWKLVKITPSHILFDDARKTSYTFIIVGIIIGLLGVFMISLISYKITHPLKLLTQKVRTIKGGNMNIDFNDKREDEIGYLELHIKEMMDRINLHINREYKLEIENKENRLRALKSQVNPHFLFNALQSIGAVALRSNAPRVYHLITSLSKMMRYSINANKWVKVQEEVEYIKAYLTLQMERFRKEVHYSIHISDPILNMQIPSMILQPLVENFFKHSYEEGFYDAPLNIYGEVQKSFLHLVVESYGASTTDEELKRLQENIYHSSLNSSQGHKHIGLKNIHDRLILNYGTQAHLEIDRNNGDGFIVKIAIPLEEQPLKED</sequence>
<keyword evidence="11 13" id="KW-0472">Membrane</keyword>
<dbReference type="GO" id="GO:0016301">
    <property type="term" value="F:kinase activity"/>
    <property type="evidence" value="ECO:0007669"/>
    <property type="project" value="UniProtKB-KW"/>
</dbReference>
<dbReference type="InterPro" id="IPR050640">
    <property type="entry name" value="Bact_2-comp_sensor_kinase"/>
</dbReference>
<name>A0A1I6C4F2_9BACI</name>
<keyword evidence="3" id="KW-0597">Phosphoprotein</keyword>
<evidence type="ECO:0000256" key="6">
    <source>
        <dbReference type="ARBA" id="ARBA00022741"/>
    </source>
</evidence>
<comment type="subcellular location">
    <subcellularLocation>
        <location evidence="1">Cell membrane</location>
        <topology evidence="1">Multi-pass membrane protein</topology>
    </subcellularLocation>
</comment>
<dbReference type="InterPro" id="IPR003660">
    <property type="entry name" value="HAMP_dom"/>
</dbReference>
<keyword evidence="7 15" id="KW-0418">Kinase</keyword>
<evidence type="ECO:0000259" key="14">
    <source>
        <dbReference type="PROSITE" id="PS50885"/>
    </source>
</evidence>
<dbReference type="CDD" id="cd06225">
    <property type="entry name" value="HAMP"/>
    <property type="match status" value="1"/>
</dbReference>
<feature type="transmembrane region" description="Helical" evidence="13">
    <location>
        <begin position="289"/>
        <end position="311"/>
    </location>
</feature>
<evidence type="ECO:0000256" key="1">
    <source>
        <dbReference type="ARBA" id="ARBA00004651"/>
    </source>
</evidence>
<evidence type="ECO:0000256" key="7">
    <source>
        <dbReference type="ARBA" id="ARBA00022777"/>
    </source>
</evidence>
<dbReference type="PANTHER" id="PTHR34220:SF11">
    <property type="entry name" value="SENSOR PROTEIN KINASE HPTS"/>
    <property type="match status" value="1"/>
</dbReference>
<reference evidence="15 16" key="1">
    <citation type="submission" date="2016-10" db="EMBL/GenBank/DDBJ databases">
        <authorList>
            <person name="Varghese N."/>
            <person name="Submissions S."/>
        </authorList>
    </citation>
    <scope>NUCLEOTIDE SEQUENCE [LARGE SCALE GENOMIC DNA]</scope>
    <source>
        <strain evidence="15 16">DSM 13796</strain>
    </source>
</reference>
<dbReference type="PROSITE" id="PS50885">
    <property type="entry name" value="HAMP"/>
    <property type="match status" value="1"/>
</dbReference>
<keyword evidence="9 13" id="KW-1133">Transmembrane helix</keyword>
<evidence type="ECO:0000256" key="13">
    <source>
        <dbReference type="SAM" id="Phobius"/>
    </source>
</evidence>
<dbReference type="Pfam" id="PF06580">
    <property type="entry name" value="His_kinase"/>
    <property type="match status" value="1"/>
</dbReference>
<feature type="coiled-coil region" evidence="12">
    <location>
        <begin position="30"/>
        <end position="60"/>
    </location>
</feature>
<evidence type="ECO:0000256" key="12">
    <source>
        <dbReference type="SAM" id="Coils"/>
    </source>
</evidence>
<dbReference type="Gene3D" id="3.30.565.10">
    <property type="entry name" value="Histidine kinase-like ATPase, C-terminal domain"/>
    <property type="match status" value="1"/>
</dbReference>
<proteinExistence type="predicted"/>
<keyword evidence="10" id="KW-0902">Two-component regulatory system</keyword>
<dbReference type="SUPFAM" id="SSF158472">
    <property type="entry name" value="HAMP domain-like"/>
    <property type="match status" value="1"/>
</dbReference>
<dbReference type="SUPFAM" id="SSF55874">
    <property type="entry name" value="ATPase domain of HSP90 chaperone/DNA topoisomerase II/histidine kinase"/>
    <property type="match status" value="1"/>
</dbReference>
<dbReference type="InterPro" id="IPR036890">
    <property type="entry name" value="HATPase_C_sf"/>
</dbReference>
<evidence type="ECO:0000256" key="10">
    <source>
        <dbReference type="ARBA" id="ARBA00023012"/>
    </source>
</evidence>
<keyword evidence="2" id="KW-1003">Cell membrane</keyword>
<organism evidence="15 16">
    <name type="scientific">Priestia endophytica DSM 13796</name>
    <dbReference type="NCBI Taxonomy" id="1121089"/>
    <lineage>
        <taxon>Bacteria</taxon>
        <taxon>Bacillati</taxon>
        <taxon>Bacillota</taxon>
        <taxon>Bacilli</taxon>
        <taxon>Bacillales</taxon>
        <taxon>Bacillaceae</taxon>
        <taxon>Priestia</taxon>
    </lineage>
</organism>
<keyword evidence="16" id="KW-1185">Reference proteome</keyword>
<evidence type="ECO:0000256" key="8">
    <source>
        <dbReference type="ARBA" id="ARBA00022840"/>
    </source>
</evidence>
<dbReference type="RefSeq" id="WP_061802672.1">
    <property type="nucleotide sequence ID" value="NZ_FOXX01000024.1"/>
</dbReference>
<dbReference type="Gene3D" id="3.30.450.20">
    <property type="entry name" value="PAS domain"/>
    <property type="match status" value="1"/>
</dbReference>
<keyword evidence="12" id="KW-0175">Coiled coil</keyword>
<keyword evidence="5 13" id="KW-0812">Transmembrane</keyword>
<keyword evidence="6" id="KW-0547">Nucleotide-binding</keyword>
<dbReference type="Proteomes" id="UP000182762">
    <property type="component" value="Unassembled WGS sequence"/>
</dbReference>
<feature type="transmembrane region" description="Helical" evidence="13">
    <location>
        <begin position="7"/>
        <end position="30"/>
    </location>
</feature>
<evidence type="ECO:0000256" key="5">
    <source>
        <dbReference type="ARBA" id="ARBA00022692"/>
    </source>
</evidence>
<evidence type="ECO:0000313" key="16">
    <source>
        <dbReference type="Proteomes" id="UP000182762"/>
    </source>
</evidence>
<comment type="caution">
    <text evidence="15">The sequence shown here is derived from an EMBL/GenBank/DDBJ whole genome shotgun (WGS) entry which is preliminary data.</text>
</comment>
<dbReference type="InterPro" id="IPR010559">
    <property type="entry name" value="Sig_transdc_His_kin_internal"/>
</dbReference>
<dbReference type="Gene3D" id="1.10.8.500">
    <property type="entry name" value="HAMP domain in histidine kinase"/>
    <property type="match status" value="1"/>
</dbReference>
<accession>A0A1I6C4F2</accession>
<evidence type="ECO:0000256" key="3">
    <source>
        <dbReference type="ARBA" id="ARBA00022553"/>
    </source>
</evidence>
<keyword evidence="4" id="KW-0808">Transferase</keyword>
<feature type="domain" description="HAMP" evidence="14">
    <location>
        <begin position="311"/>
        <end position="363"/>
    </location>
</feature>
<evidence type="ECO:0000256" key="4">
    <source>
        <dbReference type="ARBA" id="ARBA00022679"/>
    </source>
</evidence>
<dbReference type="GeneID" id="93713450"/>
<protein>
    <submittedName>
        <fullName evidence="15">Two-component system, sensor histidine kinase YesM</fullName>
    </submittedName>
</protein>
<dbReference type="EMBL" id="FOXX01000024">
    <property type="protein sequence ID" value="SFQ88048.1"/>
    <property type="molecule type" value="Genomic_DNA"/>
</dbReference>
<gene>
    <name evidence="15" type="ORF">SAMN02745910_04938</name>
</gene>
<keyword evidence="8" id="KW-0067">ATP-binding</keyword>
<evidence type="ECO:0000256" key="11">
    <source>
        <dbReference type="ARBA" id="ARBA00023136"/>
    </source>
</evidence>
<evidence type="ECO:0000256" key="2">
    <source>
        <dbReference type="ARBA" id="ARBA00022475"/>
    </source>
</evidence>
<dbReference type="PANTHER" id="PTHR34220">
    <property type="entry name" value="SENSOR HISTIDINE KINASE YPDA"/>
    <property type="match status" value="1"/>
</dbReference>